<dbReference type="RefSeq" id="XP_041291573.1">
    <property type="nucleotide sequence ID" value="XM_041433810.1"/>
</dbReference>
<protein>
    <submittedName>
        <fullName evidence="2">Uncharacterized protein</fullName>
    </submittedName>
</protein>
<dbReference type="Proteomes" id="UP000823399">
    <property type="component" value="Unassembled WGS sequence"/>
</dbReference>
<dbReference type="AlphaFoldDB" id="A0A9P7F515"/>
<proteinExistence type="predicted"/>
<dbReference type="GeneID" id="64696069"/>
<keyword evidence="3" id="KW-1185">Reference proteome</keyword>
<gene>
    <name evidence="2" type="ORF">F5147DRAFT_653785</name>
</gene>
<comment type="caution">
    <text evidence="2">The sequence shown here is derived from an EMBL/GenBank/DDBJ whole genome shotgun (WGS) entry which is preliminary data.</text>
</comment>
<reference evidence="2" key="1">
    <citation type="journal article" date="2020" name="New Phytol.">
        <title>Comparative genomics reveals dynamic genome evolution in host specialist ectomycorrhizal fungi.</title>
        <authorList>
            <person name="Lofgren L.A."/>
            <person name="Nguyen N.H."/>
            <person name="Vilgalys R."/>
            <person name="Ruytinx J."/>
            <person name="Liao H.L."/>
            <person name="Branco S."/>
            <person name="Kuo A."/>
            <person name="LaButti K."/>
            <person name="Lipzen A."/>
            <person name="Andreopoulos W."/>
            <person name="Pangilinan J."/>
            <person name="Riley R."/>
            <person name="Hundley H."/>
            <person name="Na H."/>
            <person name="Barry K."/>
            <person name="Grigoriev I.V."/>
            <person name="Stajich J.E."/>
            <person name="Kennedy P.G."/>
        </authorList>
    </citation>
    <scope>NUCLEOTIDE SEQUENCE</scope>
    <source>
        <strain evidence="2">FC423</strain>
    </source>
</reference>
<dbReference type="OrthoDB" id="2691265at2759"/>
<dbReference type="EMBL" id="JABBWM010000035">
    <property type="protein sequence ID" value="KAG2106535.1"/>
    <property type="molecule type" value="Genomic_DNA"/>
</dbReference>
<name>A0A9P7F515_9AGAM</name>
<feature type="compositionally biased region" description="Acidic residues" evidence="1">
    <location>
        <begin position="64"/>
        <end position="73"/>
    </location>
</feature>
<organism evidence="2 3">
    <name type="scientific">Suillus discolor</name>
    <dbReference type="NCBI Taxonomy" id="1912936"/>
    <lineage>
        <taxon>Eukaryota</taxon>
        <taxon>Fungi</taxon>
        <taxon>Dikarya</taxon>
        <taxon>Basidiomycota</taxon>
        <taxon>Agaricomycotina</taxon>
        <taxon>Agaricomycetes</taxon>
        <taxon>Agaricomycetidae</taxon>
        <taxon>Boletales</taxon>
        <taxon>Suillineae</taxon>
        <taxon>Suillaceae</taxon>
        <taxon>Suillus</taxon>
    </lineage>
</organism>
<accession>A0A9P7F515</accession>
<evidence type="ECO:0000313" key="3">
    <source>
        <dbReference type="Proteomes" id="UP000823399"/>
    </source>
</evidence>
<evidence type="ECO:0000256" key="1">
    <source>
        <dbReference type="SAM" id="MobiDB-lite"/>
    </source>
</evidence>
<evidence type="ECO:0000313" key="2">
    <source>
        <dbReference type="EMBL" id="KAG2106535.1"/>
    </source>
</evidence>
<feature type="region of interest" description="Disordered" evidence="1">
    <location>
        <begin position="54"/>
        <end position="80"/>
    </location>
</feature>
<sequence length="237" mass="26081">MLERSNGKSAIGEQYEGWELSQGSGQWIIGGGGQADVVVLWQPHNTVNFTGYLSDESKDHFDSETDGEHEEDGYGVAGSSRGVSSCLPTVPPLKRRKLKIPFCMEHKIKKERHADESGPDGLQAKQTCTIQSHLTPIVKRGHSSIKASECAAESHGFTAVWGGHQLHSWTHNWVSKRYARGIGMYLRLSEAQEHAAEGVESAVSCMSDKEVMVGHAFKKDDSAHPKAWFVSFCMTNP</sequence>